<keyword evidence="4" id="KW-1185">Reference proteome</keyword>
<dbReference type="InterPro" id="IPR008621">
    <property type="entry name" value="Cbb3-typ_cyt_oxidase_comp"/>
</dbReference>
<keyword evidence="2" id="KW-1133">Transmembrane helix</keyword>
<protein>
    <submittedName>
        <fullName evidence="3">Cbb3-type cytochrome c oxidase subunit 3</fullName>
    </submittedName>
</protein>
<dbReference type="AlphaFoldDB" id="A0A4S2H4N2"/>
<feature type="region of interest" description="Disordered" evidence="1">
    <location>
        <begin position="41"/>
        <end position="67"/>
    </location>
</feature>
<evidence type="ECO:0000313" key="3">
    <source>
        <dbReference type="EMBL" id="TGY90586.1"/>
    </source>
</evidence>
<evidence type="ECO:0000256" key="1">
    <source>
        <dbReference type="SAM" id="MobiDB-lite"/>
    </source>
</evidence>
<feature type="compositionally biased region" description="Basic and acidic residues" evidence="1">
    <location>
        <begin position="41"/>
        <end position="53"/>
    </location>
</feature>
<keyword evidence="2" id="KW-0812">Transmembrane</keyword>
<sequence length="67" mass="7616">MYEALASFAQTWGLLFFFALFIAVLVYALWPKHQQKFEEAARVPLRDDDKPAAAEEGEADHEDKTNG</sequence>
<proteinExistence type="predicted"/>
<name>A0A4S2H4N2_9PROT</name>
<evidence type="ECO:0000256" key="2">
    <source>
        <dbReference type="SAM" id="Phobius"/>
    </source>
</evidence>
<feature type="transmembrane region" description="Helical" evidence="2">
    <location>
        <begin position="12"/>
        <end position="30"/>
    </location>
</feature>
<gene>
    <name evidence="3" type="ORF">E5163_05560</name>
</gene>
<dbReference type="EMBL" id="SRXW01000001">
    <property type="protein sequence ID" value="TGY90586.1"/>
    <property type="molecule type" value="Genomic_DNA"/>
</dbReference>
<dbReference type="Pfam" id="PF05545">
    <property type="entry name" value="FixQ"/>
    <property type="match status" value="1"/>
</dbReference>
<evidence type="ECO:0000313" key="4">
    <source>
        <dbReference type="Proteomes" id="UP000308054"/>
    </source>
</evidence>
<dbReference type="RefSeq" id="WP_135995084.1">
    <property type="nucleotide sequence ID" value="NZ_CP071057.1"/>
</dbReference>
<organism evidence="3 4">
    <name type="scientific">Marinicauda algicola</name>
    <dbReference type="NCBI Taxonomy" id="2029849"/>
    <lineage>
        <taxon>Bacteria</taxon>
        <taxon>Pseudomonadati</taxon>
        <taxon>Pseudomonadota</taxon>
        <taxon>Alphaproteobacteria</taxon>
        <taxon>Maricaulales</taxon>
        <taxon>Maricaulaceae</taxon>
        <taxon>Marinicauda</taxon>
    </lineage>
</organism>
<accession>A0A4S2H4N2</accession>
<dbReference type="CDD" id="cd01324">
    <property type="entry name" value="cbb3_Oxidase_CcoQ"/>
    <property type="match status" value="1"/>
</dbReference>
<keyword evidence="2" id="KW-0472">Membrane</keyword>
<comment type="caution">
    <text evidence="3">The sequence shown here is derived from an EMBL/GenBank/DDBJ whole genome shotgun (WGS) entry which is preliminary data.</text>
</comment>
<reference evidence="3 4" key="1">
    <citation type="journal article" date="2017" name="Int. J. Syst. Evol. Microbiol.">
        <title>Marinicauda algicola sp. nov., isolated from a marine red alga Rhodosorus marinus.</title>
        <authorList>
            <person name="Jeong S.E."/>
            <person name="Jeon S.H."/>
            <person name="Chun B.H."/>
            <person name="Kim D.W."/>
            <person name="Jeon C.O."/>
        </authorList>
    </citation>
    <scope>NUCLEOTIDE SEQUENCE [LARGE SCALE GENOMIC DNA]</scope>
    <source>
        <strain evidence="3 4">JCM 31718</strain>
    </source>
</reference>
<dbReference type="Proteomes" id="UP000308054">
    <property type="component" value="Unassembled WGS sequence"/>
</dbReference>